<keyword evidence="8" id="KW-1185">Reference proteome</keyword>
<gene>
    <name evidence="7" type="ORF">ADICEAN_01794</name>
</gene>
<feature type="transmembrane region" description="Helical" evidence="5">
    <location>
        <begin position="82"/>
        <end position="100"/>
    </location>
</feature>
<organism evidence="7 8">
    <name type="scientific">Cesiribacter andamanensis AMV16</name>
    <dbReference type="NCBI Taxonomy" id="1279009"/>
    <lineage>
        <taxon>Bacteria</taxon>
        <taxon>Pseudomonadati</taxon>
        <taxon>Bacteroidota</taxon>
        <taxon>Cytophagia</taxon>
        <taxon>Cytophagales</taxon>
        <taxon>Cesiribacteraceae</taxon>
        <taxon>Cesiribacter</taxon>
    </lineage>
</organism>
<evidence type="ECO:0000256" key="5">
    <source>
        <dbReference type="SAM" id="Phobius"/>
    </source>
</evidence>
<dbReference type="GO" id="GO:0000271">
    <property type="term" value="P:polysaccharide biosynthetic process"/>
    <property type="evidence" value="ECO:0007669"/>
    <property type="project" value="InterPro"/>
</dbReference>
<comment type="subcellular location">
    <subcellularLocation>
        <location evidence="1">Membrane</location>
        <topology evidence="1">Multi-pass membrane protein</topology>
    </subcellularLocation>
</comment>
<evidence type="ECO:0000313" key="8">
    <source>
        <dbReference type="Proteomes" id="UP000011910"/>
    </source>
</evidence>
<dbReference type="RefSeq" id="WP_009195190.1">
    <property type="nucleotide sequence ID" value="NZ_AODQ01000036.1"/>
</dbReference>
<evidence type="ECO:0000256" key="4">
    <source>
        <dbReference type="ARBA" id="ARBA00023136"/>
    </source>
</evidence>
<keyword evidence="2 5" id="KW-0812">Transmembrane</keyword>
<evidence type="ECO:0000256" key="2">
    <source>
        <dbReference type="ARBA" id="ARBA00022692"/>
    </source>
</evidence>
<dbReference type="InterPro" id="IPR007267">
    <property type="entry name" value="GtrA_DPMS_TM"/>
</dbReference>
<evidence type="ECO:0000256" key="1">
    <source>
        <dbReference type="ARBA" id="ARBA00004141"/>
    </source>
</evidence>
<comment type="caution">
    <text evidence="7">The sequence shown here is derived from an EMBL/GenBank/DDBJ whole genome shotgun (WGS) entry which is preliminary data.</text>
</comment>
<feature type="domain" description="GtrA/DPMS transmembrane" evidence="6">
    <location>
        <begin position="7"/>
        <end position="135"/>
    </location>
</feature>
<sequence length="184" mass="20593">MDIQTYRYLACGGINVAMDILMFFIAYHYIVQKQIIHLPFGLAVSPYIAAFIISFCICFPLAFLLMRHVAFPHSALAGRTQLIRYFSVVMLNLGLHYVLLKLFVETFAFYPTPAKVVVTGIGIVVSYLLQKHYSFKQVAPPPAPPVATPTPKSTKKPLKRCARFRLIAPLARTSALPHARALLV</sequence>
<evidence type="ECO:0000259" key="6">
    <source>
        <dbReference type="Pfam" id="PF04138"/>
    </source>
</evidence>
<reference evidence="7 8" key="1">
    <citation type="journal article" date="2013" name="Genome Announc.">
        <title>Draft Genome Sequence of Cesiribacter andamanensis Strain AMV16T, Isolated from a Soil Sample from a Mud Volcano in the Andaman Islands, India.</title>
        <authorList>
            <person name="Shivaji S."/>
            <person name="Ara S."/>
            <person name="Begum Z."/>
            <person name="Srinivas T.N."/>
            <person name="Singh A."/>
            <person name="Kumar Pinnaka A."/>
        </authorList>
    </citation>
    <scope>NUCLEOTIDE SEQUENCE [LARGE SCALE GENOMIC DNA]</scope>
    <source>
        <strain evidence="7 8">AMV16</strain>
    </source>
</reference>
<feature type="transmembrane region" description="Helical" evidence="5">
    <location>
        <begin position="47"/>
        <end position="70"/>
    </location>
</feature>
<dbReference type="eggNOG" id="COG2246">
    <property type="taxonomic scope" value="Bacteria"/>
</dbReference>
<accession>M7NMS7</accession>
<feature type="transmembrane region" description="Helical" evidence="5">
    <location>
        <begin position="7"/>
        <end position="27"/>
    </location>
</feature>
<dbReference type="Pfam" id="PF04138">
    <property type="entry name" value="GtrA_DPMS_TM"/>
    <property type="match status" value="1"/>
</dbReference>
<keyword evidence="4 5" id="KW-0472">Membrane</keyword>
<proteinExistence type="predicted"/>
<dbReference type="Proteomes" id="UP000011910">
    <property type="component" value="Unassembled WGS sequence"/>
</dbReference>
<dbReference type="OrthoDB" id="771485at2"/>
<evidence type="ECO:0000313" key="7">
    <source>
        <dbReference type="EMBL" id="EMR03065.1"/>
    </source>
</evidence>
<dbReference type="STRING" id="1279009.ADICEAN_01794"/>
<feature type="transmembrane region" description="Helical" evidence="5">
    <location>
        <begin position="112"/>
        <end position="129"/>
    </location>
</feature>
<keyword evidence="3 5" id="KW-1133">Transmembrane helix</keyword>
<dbReference type="GO" id="GO:0016020">
    <property type="term" value="C:membrane"/>
    <property type="evidence" value="ECO:0007669"/>
    <property type="project" value="UniProtKB-SubCell"/>
</dbReference>
<evidence type="ECO:0000256" key="3">
    <source>
        <dbReference type="ARBA" id="ARBA00022989"/>
    </source>
</evidence>
<protein>
    <submittedName>
        <fullName evidence="7">GtrA-like protein</fullName>
    </submittedName>
</protein>
<name>M7NMS7_9BACT</name>
<dbReference type="AlphaFoldDB" id="M7NMS7"/>
<dbReference type="EMBL" id="AODQ01000036">
    <property type="protein sequence ID" value="EMR03065.1"/>
    <property type="molecule type" value="Genomic_DNA"/>
</dbReference>